<dbReference type="AlphaFoldDB" id="A0A2D3D5S3"/>
<dbReference type="NCBIfam" id="TIGR04291">
    <property type="entry name" value="arsen_driv_ArsA"/>
    <property type="match status" value="1"/>
</dbReference>
<dbReference type="PANTHER" id="PTHR10803:SF3">
    <property type="entry name" value="ATPASE GET3"/>
    <property type="match status" value="1"/>
</dbReference>
<accession>A0A2D3D5S3</accession>
<evidence type="ECO:0000259" key="3">
    <source>
        <dbReference type="Pfam" id="PF02374"/>
    </source>
</evidence>
<feature type="domain" description="ArsA/GET3 Anion-transporting ATPase-like" evidence="3">
    <location>
        <begin position="500"/>
        <end position="585"/>
    </location>
</feature>
<evidence type="ECO:0000313" key="4">
    <source>
        <dbReference type="EMBL" id="ATU20741.1"/>
    </source>
</evidence>
<feature type="region of interest" description="Disordered" evidence="2">
    <location>
        <begin position="308"/>
        <end position="331"/>
    </location>
</feature>
<dbReference type="GO" id="GO:0005524">
    <property type="term" value="F:ATP binding"/>
    <property type="evidence" value="ECO:0007669"/>
    <property type="project" value="InterPro"/>
</dbReference>
<gene>
    <name evidence="4" type="ORF">BcFMB_07220</name>
</gene>
<dbReference type="SUPFAM" id="SSF52540">
    <property type="entry name" value="P-loop containing nucleoside triphosphate hydrolases"/>
    <property type="match status" value="2"/>
</dbReference>
<reference evidence="4 5" key="1">
    <citation type="submission" date="2016-11" db="EMBL/GenBank/DDBJ databases">
        <title>complete genome sequence of Bifidobacterium choerinum strain FMB-1.</title>
        <authorList>
            <person name="Park C.-S."/>
            <person name="Jung D.-H."/>
            <person name="Choi D.-S."/>
        </authorList>
    </citation>
    <scope>NUCLEOTIDE SEQUENCE [LARGE SCALE GENOMIC DNA]</scope>
    <source>
        <strain evidence="4 5">FMB-1</strain>
    </source>
</reference>
<dbReference type="GO" id="GO:0015446">
    <property type="term" value="F:ATPase-coupled arsenite transmembrane transporter activity"/>
    <property type="evidence" value="ECO:0007669"/>
    <property type="project" value="InterPro"/>
</dbReference>
<feature type="domain" description="ArsA/GET3 Anion-transporting ATPase-like" evidence="3">
    <location>
        <begin position="346"/>
        <end position="486"/>
    </location>
</feature>
<dbReference type="InterPro" id="IPR027417">
    <property type="entry name" value="P-loop_NTPase"/>
</dbReference>
<dbReference type="InterPro" id="IPR027541">
    <property type="entry name" value="Ars_ATPase"/>
</dbReference>
<name>A0A2D3D5S3_9BIFI</name>
<comment type="similarity">
    <text evidence="1">Belongs to the arsA ATPase family.</text>
</comment>
<dbReference type="EMBL" id="CP018044">
    <property type="protein sequence ID" value="ATU20741.1"/>
    <property type="molecule type" value="Genomic_DNA"/>
</dbReference>
<evidence type="ECO:0000256" key="2">
    <source>
        <dbReference type="SAM" id="MobiDB-lite"/>
    </source>
</evidence>
<dbReference type="NCBIfam" id="TIGR00345">
    <property type="entry name" value="GET3_arsA_TRC40"/>
    <property type="match status" value="1"/>
</dbReference>
<dbReference type="CDD" id="cd02035">
    <property type="entry name" value="ArsA"/>
    <property type="match status" value="2"/>
</dbReference>
<dbReference type="RefSeq" id="WP_099721421.1">
    <property type="nucleotide sequence ID" value="NZ_CP018044.1"/>
</dbReference>
<sequence length="590" mass="63184">MPLTSLPELTAKFTFFTGKGGVGKTTVACSLAARAAARGRRVLLVSTDPASNIGQVFGREIGADGTALTDLIPGAARFDAIEIDPEAEAERYRESILGPVRGLLPPEVLATTEETLSGSCTVEVASFNRFVDYLTNEDVTSRYDHIVFDTAPTGHTLRLLSLPGDWSNFIDKGAGDASCLGPLSGLEKNRQTYHDAVAVLSNPERTSLVLVARAQISTLREANRSTGELLEMGIKPSLLVINGILPARAATDELSDSIYASEQRLIDGLGSNPELNAIGAVPAVRIELNVRPVMGVEDLLRLGVVDDDEGMSDEAPTSKPHPSGSASEPQVGLSSLVDDLAEGGPKLILCMGKGGVGKTSLAQMLAVELARRGKPVHLSTTDPANHLDESLQDRIANLTVSSIDPDAVTERYRKEVLSTKGASLDADGYAQLEEDLRSPCTEEVAVFKAFSEVVDTSRDQWVILDTAPTGHTLLLLDAAGSYHRELMRQSGRNDSATTLQRLQDTAVTRPILVTLPETTPMLEAQSLAADLSRAGIRPWAWVVNQSLPATETSSIFLRHRAEDQQAVIDAIVEQADARVVQLPVMTDRTL</sequence>
<evidence type="ECO:0000313" key="5">
    <source>
        <dbReference type="Proteomes" id="UP000229907"/>
    </source>
</evidence>
<dbReference type="Proteomes" id="UP000229907">
    <property type="component" value="Chromosome"/>
</dbReference>
<dbReference type="InterPro" id="IPR016300">
    <property type="entry name" value="ATPase_ArsA/GET3"/>
</dbReference>
<dbReference type="KEGG" id="bcho:BcFMB_07220"/>
<dbReference type="GO" id="GO:0016887">
    <property type="term" value="F:ATP hydrolysis activity"/>
    <property type="evidence" value="ECO:0007669"/>
    <property type="project" value="InterPro"/>
</dbReference>
<proteinExistence type="inferred from homology"/>
<dbReference type="Pfam" id="PF02374">
    <property type="entry name" value="ArsA_ATPase"/>
    <property type="match status" value="3"/>
</dbReference>
<evidence type="ECO:0000256" key="1">
    <source>
        <dbReference type="ARBA" id="ARBA00011040"/>
    </source>
</evidence>
<feature type="domain" description="ArsA/GET3 Anion-transporting ATPase-like" evidence="3">
    <location>
        <begin position="12"/>
        <end position="272"/>
    </location>
</feature>
<dbReference type="Gene3D" id="3.40.50.300">
    <property type="entry name" value="P-loop containing nucleotide triphosphate hydrolases"/>
    <property type="match status" value="2"/>
</dbReference>
<dbReference type="PANTHER" id="PTHR10803">
    <property type="entry name" value="ARSENICAL PUMP-DRIVING ATPASE ARSENITE-TRANSLOCATING ATPASE"/>
    <property type="match status" value="1"/>
</dbReference>
<dbReference type="InterPro" id="IPR025723">
    <property type="entry name" value="ArsA/GET3_ATPase-like"/>
</dbReference>
<dbReference type="PIRSF" id="PIRSF001327">
    <property type="entry name" value="Arsenical_pump-driving_ATPase"/>
    <property type="match status" value="1"/>
</dbReference>
<protein>
    <submittedName>
        <fullName evidence="4">Arsenical pump-driving ATPase</fullName>
    </submittedName>
</protein>
<organism evidence="4 5">
    <name type="scientific">Bifidobacterium choerinum</name>
    <dbReference type="NCBI Taxonomy" id="35760"/>
    <lineage>
        <taxon>Bacteria</taxon>
        <taxon>Bacillati</taxon>
        <taxon>Actinomycetota</taxon>
        <taxon>Actinomycetes</taxon>
        <taxon>Bifidobacteriales</taxon>
        <taxon>Bifidobacteriaceae</taxon>
        <taxon>Bifidobacterium</taxon>
    </lineage>
</organism>